<keyword evidence="7 8" id="KW-0407">Ion channel</keyword>
<dbReference type="GO" id="GO:0030322">
    <property type="term" value="P:stabilization of membrane potential"/>
    <property type="evidence" value="ECO:0007669"/>
    <property type="project" value="TreeGrafter"/>
</dbReference>
<dbReference type="GO" id="GO:0015271">
    <property type="term" value="F:outward rectifier potassium channel activity"/>
    <property type="evidence" value="ECO:0007669"/>
    <property type="project" value="TreeGrafter"/>
</dbReference>
<sequence>MMENAGSVASIRRVPARSYSEYQYHYRSPSTPTAATTANGVGSAGSGRKERGGCRCCRKCCSAPTASTLGNLGVCCLVLGYTVLGAFTFMALEGGHTRGHVSQQNHHDRMEKMMNDVRTQTVEKLWTITEALNILYKDNWTQLATHEVIKFQDSLVHTLRTGGQANQNYRAGTSGSLALSGPHANHRWTFSSSFLYSLTLITTIGYGGVTPKTTWGRIVTIVYALVGIPLMLVYLSTVGDLLARNFRRLYGKLCSCSSGGSSASNSANNSGKPSPNDNYRVRHISSKQNSVDGGLKLHPEEELVKLERNHPLDFPSDTPSDSRQNFVLQHHHPQRQRVPMTLCLALIAAYIGGGAVLFQKLENWSLLEGSFFCFTSLGTIGFGDLLPGVQPNMPARNAQVSILSTSAYLLVGMALIAMCFNLLQDEVVAVGRRMGRLCGLVRRRRRHHEEHSESEVDDLAMAVVSGTS</sequence>
<feature type="transmembrane region" description="Helical" evidence="10">
    <location>
        <begin position="398"/>
        <end position="423"/>
    </location>
</feature>
<evidence type="ECO:0000313" key="13">
    <source>
        <dbReference type="Proteomes" id="UP000494165"/>
    </source>
</evidence>
<dbReference type="GO" id="GO:0022841">
    <property type="term" value="F:potassium ion leak channel activity"/>
    <property type="evidence" value="ECO:0007669"/>
    <property type="project" value="TreeGrafter"/>
</dbReference>
<name>A0A8S1CKV1_9INSE</name>
<dbReference type="AlphaFoldDB" id="A0A8S1CKV1"/>
<evidence type="ECO:0000256" key="3">
    <source>
        <dbReference type="ARBA" id="ARBA00022692"/>
    </source>
</evidence>
<feature type="domain" description="Potassium channel" evidence="11">
    <location>
        <begin position="349"/>
        <end position="426"/>
    </location>
</feature>
<keyword evidence="4 10" id="KW-1133">Transmembrane helix</keyword>
<keyword evidence="5 8" id="KW-0406">Ion transport</keyword>
<keyword evidence="13" id="KW-1185">Reference proteome</keyword>
<evidence type="ECO:0000256" key="1">
    <source>
        <dbReference type="ARBA" id="ARBA00004141"/>
    </source>
</evidence>
<feature type="domain" description="Potassium channel" evidence="11">
    <location>
        <begin position="186"/>
        <end position="243"/>
    </location>
</feature>
<evidence type="ECO:0000256" key="8">
    <source>
        <dbReference type="RuleBase" id="RU003857"/>
    </source>
</evidence>
<protein>
    <recommendedName>
        <fullName evidence="11">Potassium channel domain-containing protein</fullName>
    </recommendedName>
</protein>
<evidence type="ECO:0000256" key="4">
    <source>
        <dbReference type="ARBA" id="ARBA00022989"/>
    </source>
</evidence>
<dbReference type="GO" id="GO:0005886">
    <property type="term" value="C:plasma membrane"/>
    <property type="evidence" value="ECO:0007669"/>
    <property type="project" value="TreeGrafter"/>
</dbReference>
<comment type="caution">
    <text evidence="12">The sequence shown here is derived from an EMBL/GenBank/DDBJ whole genome shotgun (WGS) entry which is preliminary data.</text>
</comment>
<dbReference type="EMBL" id="CADEPI010000046">
    <property type="protein sequence ID" value="CAB3369530.1"/>
    <property type="molecule type" value="Genomic_DNA"/>
</dbReference>
<organism evidence="12 13">
    <name type="scientific">Cloeon dipterum</name>
    <dbReference type="NCBI Taxonomy" id="197152"/>
    <lineage>
        <taxon>Eukaryota</taxon>
        <taxon>Metazoa</taxon>
        <taxon>Ecdysozoa</taxon>
        <taxon>Arthropoda</taxon>
        <taxon>Hexapoda</taxon>
        <taxon>Insecta</taxon>
        <taxon>Pterygota</taxon>
        <taxon>Palaeoptera</taxon>
        <taxon>Ephemeroptera</taxon>
        <taxon>Pisciforma</taxon>
        <taxon>Baetidae</taxon>
        <taxon>Cloeon</taxon>
    </lineage>
</organism>
<evidence type="ECO:0000256" key="9">
    <source>
        <dbReference type="SAM" id="MobiDB-lite"/>
    </source>
</evidence>
<accession>A0A8S1CKV1</accession>
<evidence type="ECO:0000256" key="6">
    <source>
        <dbReference type="ARBA" id="ARBA00023136"/>
    </source>
</evidence>
<keyword evidence="6 10" id="KW-0472">Membrane</keyword>
<dbReference type="PANTHER" id="PTHR11003:SF325">
    <property type="entry name" value="POTASSIUM CHANNEL DOMAIN-CONTAINING PROTEIN"/>
    <property type="match status" value="1"/>
</dbReference>
<feature type="compositionally biased region" description="Low complexity" evidence="9">
    <location>
        <begin position="28"/>
        <end position="38"/>
    </location>
</feature>
<evidence type="ECO:0000256" key="5">
    <source>
        <dbReference type="ARBA" id="ARBA00023065"/>
    </source>
</evidence>
<evidence type="ECO:0000256" key="7">
    <source>
        <dbReference type="ARBA" id="ARBA00023303"/>
    </source>
</evidence>
<evidence type="ECO:0000256" key="2">
    <source>
        <dbReference type="ARBA" id="ARBA00022448"/>
    </source>
</evidence>
<dbReference type="Gene3D" id="1.10.287.70">
    <property type="match status" value="1"/>
</dbReference>
<feature type="region of interest" description="Disordered" evidence="9">
    <location>
        <begin position="27"/>
        <end position="50"/>
    </location>
</feature>
<proteinExistence type="inferred from homology"/>
<dbReference type="OrthoDB" id="297496at2759"/>
<evidence type="ECO:0000259" key="11">
    <source>
        <dbReference type="Pfam" id="PF07885"/>
    </source>
</evidence>
<dbReference type="Proteomes" id="UP000494165">
    <property type="component" value="Unassembled WGS sequence"/>
</dbReference>
<feature type="transmembrane region" description="Helical" evidence="10">
    <location>
        <begin position="338"/>
        <end position="358"/>
    </location>
</feature>
<evidence type="ECO:0000256" key="10">
    <source>
        <dbReference type="SAM" id="Phobius"/>
    </source>
</evidence>
<dbReference type="InterPro" id="IPR013099">
    <property type="entry name" value="K_chnl_dom"/>
</dbReference>
<feature type="transmembrane region" description="Helical" evidence="10">
    <location>
        <begin position="69"/>
        <end position="92"/>
    </location>
</feature>
<feature type="transmembrane region" description="Helical" evidence="10">
    <location>
        <begin position="188"/>
        <end position="209"/>
    </location>
</feature>
<keyword evidence="2 8" id="KW-0813">Transport</keyword>
<feature type="transmembrane region" description="Helical" evidence="10">
    <location>
        <begin position="364"/>
        <end position="386"/>
    </location>
</feature>
<evidence type="ECO:0000313" key="12">
    <source>
        <dbReference type="EMBL" id="CAB3369530.1"/>
    </source>
</evidence>
<dbReference type="Pfam" id="PF07885">
    <property type="entry name" value="Ion_trans_2"/>
    <property type="match status" value="2"/>
</dbReference>
<keyword evidence="3 8" id="KW-0812">Transmembrane</keyword>
<feature type="compositionally biased region" description="Low complexity" evidence="9">
    <location>
        <begin position="258"/>
        <end position="276"/>
    </location>
</feature>
<gene>
    <name evidence="12" type="ORF">CLODIP_2_CD02603</name>
</gene>
<reference evidence="12 13" key="1">
    <citation type="submission" date="2020-04" db="EMBL/GenBank/DDBJ databases">
        <authorList>
            <person name="Alioto T."/>
            <person name="Alioto T."/>
            <person name="Gomez Garrido J."/>
        </authorList>
    </citation>
    <scope>NUCLEOTIDE SEQUENCE [LARGE SCALE GENOMIC DNA]</scope>
</reference>
<feature type="transmembrane region" description="Helical" evidence="10">
    <location>
        <begin position="221"/>
        <end position="243"/>
    </location>
</feature>
<dbReference type="SUPFAM" id="SSF81324">
    <property type="entry name" value="Voltage-gated potassium channels"/>
    <property type="match status" value="2"/>
</dbReference>
<comment type="similarity">
    <text evidence="8">Belongs to the two pore domain potassium channel (TC 1.A.1.8) family.</text>
</comment>
<feature type="region of interest" description="Disordered" evidence="9">
    <location>
        <begin position="258"/>
        <end position="280"/>
    </location>
</feature>
<dbReference type="PRINTS" id="PR01333">
    <property type="entry name" value="2POREKCHANEL"/>
</dbReference>
<dbReference type="PANTHER" id="PTHR11003">
    <property type="entry name" value="POTASSIUM CHANNEL, SUBFAMILY K"/>
    <property type="match status" value="1"/>
</dbReference>
<dbReference type="InterPro" id="IPR003280">
    <property type="entry name" value="2pore_dom_K_chnl"/>
</dbReference>
<comment type="subcellular location">
    <subcellularLocation>
        <location evidence="1">Membrane</location>
        <topology evidence="1">Multi-pass membrane protein</topology>
    </subcellularLocation>
</comment>